<reference evidence="7 8" key="1">
    <citation type="journal article" date="2019" name="Int. J. Syst. Evol. Microbiol.">
        <title>Capsulimonas corticalis gen. nov., sp. nov., an aerobic capsulated bacterium, of a novel bacterial order, Capsulimonadales ord. nov., of the class Armatimonadia of the phylum Armatimonadetes.</title>
        <authorList>
            <person name="Li J."/>
            <person name="Kudo C."/>
            <person name="Tonouchi A."/>
        </authorList>
    </citation>
    <scope>NUCLEOTIDE SEQUENCE [LARGE SCALE GENOMIC DNA]</scope>
    <source>
        <strain evidence="7 8">AX-7</strain>
    </source>
</reference>
<evidence type="ECO:0000256" key="5">
    <source>
        <dbReference type="PIRSR" id="PIRSR602403-1"/>
    </source>
</evidence>
<keyword evidence="3 5" id="KW-0479">Metal-binding</keyword>
<dbReference type="FunCoup" id="A0A402CZ51">
    <property type="interactions" value="264"/>
</dbReference>
<gene>
    <name evidence="7" type="ORF">CCAX7_15730</name>
</gene>
<dbReference type="Proteomes" id="UP000287394">
    <property type="component" value="Chromosome"/>
</dbReference>
<name>A0A402CZ51_9BACT</name>
<dbReference type="KEGG" id="ccot:CCAX7_15730"/>
<keyword evidence="8" id="KW-1185">Reference proteome</keyword>
<evidence type="ECO:0000256" key="4">
    <source>
        <dbReference type="ARBA" id="ARBA00023004"/>
    </source>
</evidence>
<dbReference type="GO" id="GO:0020037">
    <property type="term" value="F:heme binding"/>
    <property type="evidence" value="ECO:0007669"/>
    <property type="project" value="InterPro"/>
</dbReference>
<dbReference type="PROSITE" id="PS00086">
    <property type="entry name" value="CYTOCHROME_P450"/>
    <property type="match status" value="1"/>
</dbReference>
<keyword evidence="6" id="KW-0503">Monooxygenase</keyword>
<organism evidence="7 8">
    <name type="scientific">Capsulimonas corticalis</name>
    <dbReference type="NCBI Taxonomy" id="2219043"/>
    <lineage>
        <taxon>Bacteria</taxon>
        <taxon>Bacillati</taxon>
        <taxon>Armatimonadota</taxon>
        <taxon>Armatimonadia</taxon>
        <taxon>Capsulimonadales</taxon>
        <taxon>Capsulimonadaceae</taxon>
        <taxon>Capsulimonas</taxon>
    </lineage>
</organism>
<keyword evidence="5 6" id="KW-0349">Heme</keyword>
<evidence type="ECO:0000256" key="3">
    <source>
        <dbReference type="ARBA" id="ARBA00022723"/>
    </source>
</evidence>
<comment type="cofactor">
    <cofactor evidence="1 5">
        <name>heme</name>
        <dbReference type="ChEBI" id="CHEBI:30413"/>
    </cofactor>
</comment>
<evidence type="ECO:0000256" key="6">
    <source>
        <dbReference type="RuleBase" id="RU000461"/>
    </source>
</evidence>
<dbReference type="InterPro" id="IPR002403">
    <property type="entry name" value="Cyt_P450_E_grp-IV"/>
</dbReference>
<dbReference type="GO" id="GO:0016705">
    <property type="term" value="F:oxidoreductase activity, acting on paired donors, with incorporation or reduction of molecular oxygen"/>
    <property type="evidence" value="ECO:0007669"/>
    <property type="project" value="InterPro"/>
</dbReference>
<dbReference type="Gene3D" id="1.10.630.10">
    <property type="entry name" value="Cytochrome P450"/>
    <property type="match status" value="1"/>
</dbReference>
<dbReference type="InterPro" id="IPR017972">
    <property type="entry name" value="Cyt_P450_CS"/>
</dbReference>
<evidence type="ECO:0000256" key="2">
    <source>
        <dbReference type="ARBA" id="ARBA00010617"/>
    </source>
</evidence>
<dbReference type="AlphaFoldDB" id="A0A402CZ51"/>
<dbReference type="GO" id="GO:0005506">
    <property type="term" value="F:iron ion binding"/>
    <property type="evidence" value="ECO:0007669"/>
    <property type="project" value="InterPro"/>
</dbReference>
<dbReference type="PRINTS" id="PR00465">
    <property type="entry name" value="EP450IV"/>
</dbReference>
<keyword evidence="6" id="KW-0560">Oxidoreductase</keyword>
<dbReference type="Pfam" id="PF00067">
    <property type="entry name" value="p450"/>
    <property type="match status" value="1"/>
</dbReference>
<accession>A0A402CZ51</accession>
<dbReference type="PANTHER" id="PTHR24305">
    <property type="entry name" value="CYTOCHROME P450"/>
    <property type="match status" value="1"/>
</dbReference>
<keyword evidence="4 5" id="KW-0408">Iron</keyword>
<dbReference type="SUPFAM" id="SSF48264">
    <property type="entry name" value="Cytochrome P450"/>
    <property type="match status" value="1"/>
</dbReference>
<comment type="similarity">
    <text evidence="2 6">Belongs to the cytochrome P450 family.</text>
</comment>
<dbReference type="InterPro" id="IPR001128">
    <property type="entry name" value="Cyt_P450"/>
</dbReference>
<dbReference type="InterPro" id="IPR036396">
    <property type="entry name" value="Cyt_P450_sf"/>
</dbReference>
<dbReference type="PANTHER" id="PTHR24305:SF166">
    <property type="entry name" value="CYTOCHROME P450 12A4, MITOCHONDRIAL-RELATED"/>
    <property type="match status" value="1"/>
</dbReference>
<proteinExistence type="inferred from homology"/>
<protein>
    <submittedName>
        <fullName evidence="7">Cytochrome P450</fullName>
    </submittedName>
</protein>
<evidence type="ECO:0000313" key="8">
    <source>
        <dbReference type="Proteomes" id="UP000287394"/>
    </source>
</evidence>
<evidence type="ECO:0000256" key="1">
    <source>
        <dbReference type="ARBA" id="ARBA00001971"/>
    </source>
</evidence>
<dbReference type="PRINTS" id="PR00385">
    <property type="entry name" value="P450"/>
</dbReference>
<feature type="binding site" description="axial binding residue" evidence="5">
    <location>
        <position position="374"/>
    </location>
    <ligand>
        <name>heme</name>
        <dbReference type="ChEBI" id="CHEBI:30413"/>
    </ligand>
    <ligandPart>
        <name>Fe</name>
        <dbReference type="ChEBI" id="CHEBI:18248"/>
    </ligandPart>
</feature>
<dbReference type="GO" id="GO:0004497">
    <property type="term" value="F:monooxygenase activity"/>
    <property type="evidence" value="ECO:0007669"/>
    <property type="project" value="UniProtKB-KW"/>
</dbReference>
<dbReference type="InterPro" id="IPR050121">
    <property type="entry name" value="Cytochrome_P450_monoxygenase"/>
</dbReference>
<sequence>MTSVLAPPAPKSLAEFRSDPIAFLRRLSREGGDMAHFLMARRRFVLVSHPDAIREVLVTRQSSFVKGPGLLRAEPLLGGGLLTSDGADHRRQRRQLQPTFSPANLDKYLAVMGELAGAMRDEWGDGETRDAHREMSRLTLEIAVRTLFGEGGVAGCPHFAGDNIGDAITDAIFTRFGKLTNEQAPPEKSADRQSPSAVLESAVDRLLQRHAAEDDTLLALLFQDTGRTPEVQDAERRDQAMTFLIAGHESVSVALSWAWFLLSRHPEAEERFHREIDGWDGEDLPALAVTRAVIAETMRLYPPAWMMSREAREPVTIGGEMVEAGTIAVVAPCVTHHDARFFPAPEAFCPERWLAAQTWPRFAYFPFGAGARKCIGDEFAWREMTLLMATLGREWRLRPEPGAPTPDPQPIVTLRPRGGMPMRLTRRRFNWTPTSS</sequence>
<dbReference type="EMBL" id="AP025739">
    <property type="protein sequence ID" value="BDI29522.1"/>
    <property type="molecule type" value="Genomic_DNA"/>
</dbReference>
<evidence type="ECO:0000313" key="7">
    <source>
        <dbReference type="EMBL" id="BDI29522.1"/>
    </source>
</evidence>